<sequence>MAIRGIDLFCGGGGSSWGARAAGVEMVGAVDAWSMAASTYRRNFPGARVVETRLNRRSDKALLGDVGHIDLVLASPECTSHTPARGARVKDEGSRATAFHVLKFIRKLNPRWAVIENVIQMRTWERYPNFLAALKEHMHVTEHVLDAQDFGAPQTRRRLFLMCSKDGPPEPPTPLTERRLTVMDILAPTGTYKTRSVFGSGLAEPTVARAKRAIDALGRDVPFLIVYYSSDGAGGWQPLDRPIRTLTTLDRFGLVEWIDGEPRMRMLQVDELRRAMGFGEDYILDQGSRRDKIKMLGNGVCPPVMQSVVSALTSQAPHDHRPRIPQVVEQRIPAVQLRASSAIPFLVGPQISG</sequence>
<dbReference type="PRINTS" id="PR00105">
    <property type="entry name" value="C5METTRFRASE"/>
</dbReference>
<dbReference type="PROSITE" id="PS51679">
    <property type="entry name" value="SAM_MT_C5"/>
    <property type="match status" value="1"/>
</dbReference>
<evidence type="ECO:0000256" key="2">
    <source>
        <dbReference type="ARBA" id="ARBA00022603"/>
    </source>
</evidence>
<comment type="caution">
    <text evidence="8">The sequence shown here is derived from an EMBL/GenBank/DDBJ whole genome shotgun (WGS) entry which is preliminary data.</text>
</comment>
<dbReference type="SUPFAM" id="SSF53335">
    <property type="entry name" value="S-adenosyl-L-methionine-dependent methyltransferases"/>
    <property type="match status" value="1"/>
</dbReference>
<organism evidence="8 9">
    <name type="scientific">Humitalea rosea</name>
    <dbReference type="NCBI Taxonomy" id="990373"/>
    <lineage>
        <taxon>Bacteria</taxon>
        <taxon>Pseudomonadati</taxon>
        <taxon>Pseudomonadota</taxon>
        <taxon>Alphaproteobacteria</taxon>
        <taxon>Acetobacterales</taxon>
        <taxon>Roseomonadaceae</taxon>
        <taxon>Humitalea</taxon>
    </lineage>
</organism>
<dbReference type="Gene3D" id="3.90.120.10">
    <property type="entry name" value="DNA Methylase, subunit A, domain 2"/>
    <property type="match status" value="1"/>
</dbReference>
<accession>A0A2W7HXS4</accession>
<reference evidence="8 9" key="1">
    <citation type="submission" date="2018-06" db="EMBL/GenBank/DDBJ databases">
        <title>Genomic Encyclopedia of Archaeal and Bacterial Type Strains, Phase II (KMG-II): from individual species to whole genera.</title>
        <authorList>
            <person name="Goeker M."/>
        </authorList>
    </citation>
    <scope>NUCLEOTIDE SEQUENCE [LARGE SCALE GENOMIC DNA]</scope>
    <source>
        <strain evidence="8 9">DSM 24525</strain>
    </source>
</reference>
<dbReference type="AlphaFoldDB" id="A0A2W7HXS4"/>
<dbReference type="GO" id="GO:0003886">
    <property type="term" value="F:DNA (cytosine-5-)-methyltransferase activity"/>
    <property type="evidence" value="ECO:0007669"/>
    <property type="project" value="UniProtKB-EC"/>
</dbReference>
<evidence type="ECO:0000256" key="4">
    <source>
        <dbReference type="ARBA" id="ARBA00022691"/>
    </source>
</evidence>
<evidence type="ECO:0000256" key="3">
    <source>
        <dbReference type="ARBA" id="ARBA00022679"/>
    </source>
</evidence>
<dbReference type="InterPro" id="IPR029063">
    <property type="entry name" value="SAM-dependent_MTases_sf"/>
</dbReference>
<dbReference type="Pfam" id="PF00145">
    <property type="entry name" value="DNA_methylase"/>
    <property type="match status" value="1"/>
</dbReference>
<dbReference type="InterPro" id="IPR001525">
    <property type="entry name" value="C5_MeTfrase"/>
</dbReference>
<dbReference type="InterPro" id="IPR050750">
    <property type="entry name" value="C5-MTase"/>
</dbReference>
<keyword evidence="2 7" id="KW-0489">Methyltransferase</keyword>
<dbReference type="GO" id="GO:0009307">
    <property type="term" value="P:DNA restriction-modification system"/>
    <property type="evidence" value="ECO:0007669"/>
    <property type="project" value="UniProtKB-KW"/>
</dbReference>
<dbReference type="EMBL" id="QKYU01000034">
    <property type="protein sequence ID" value="PZW38729.1"/>
    <property type="molecule type" value="Genomic_DNA"/>
</dbReference>
<evidence type="ECO:0000256" key="7">
    <source>
        <dbReference type="PROSITE-ProRule" id="PRU01016"/>
    </source>
</evidence>
<dbReference type="Gene3D" id="3.40.50.150">
    <property type="entry name" value="Vaccinia Virus protein VP39"/>
    <property type="match status" value="1"/>
</dbReference>
<keyword evidence="5" id="KW-0680">Restriction system</keyword>
<gene>
    <name evidence="8" type="ORF">C8P66_13423</name>
</gene>
<keyword evidence="9" id="KW-1185">Reference proteome</keyword>
<evidence type="ECO:0000256" key="6">
    <source>
        <dbReference type="ARBA" id="ARBA00047422"/>
    </source>
</evidence>
<dbReference type="Proteomes" id="UP000249688">
    <property type="component" value="Unassembled WGS sequence"/>
</dbReference>
<evidence type="ECO:0000313" key="8">
    <source>
        <dbReference type="EMBL" id="PZW38729.1"/>
    </source>
</evidence>
<keyword evidence="3 7" id="KW-0808">Transferase</keyword>
<evidence type="ECO:0000256" key="5">
    <source>
        <dbReference type="ARBA" id="ARBA00022747"/>
    </source>
</evidence>
<proteinExistence type="inferred from homology"/>
<evidence type="ECO:0000313" key="9">
    <source>
        <dbReference type="Proteomes" id="UP000249688"/>
    </source>
</evidence>
<name>A0A2W7HXS4_9PROT</name>
<dbReference type="EC" id="2.1.1.37" evidence="1"/>
<protein>
    <recommendedName>
        <fullName evidence="1">DNA (cytosine-5-)-methyltransferase</fullName>
        <ecNumber evidence="1">2.1.1.37</ecNumber>
    </recommendedName>
</protein>
<comment type="similarity">
    <text evidence="7">Belongs to the class I-like SAM-binding methyltransferase superfamily. C5-methyltransferase family.</text>
</comment>
<dbReference type="PANTHER" id="PTHR46098">
    <property type="entry name" value="TRNA (CYTOSINE(38)-C(5))-METHYLTRANSFERASE"/>
    <property type="match status" value="1"/>
</dbReference>
<dbReference type="OrthoDB" id="9813719at2"/>
<dbReference type="PANTHER" id="PTHR46098:SF1">
    <property type="entry name" value="TRNA (CYTOSINE(38)-C(5))-METHYLTRANSFERASE"/>
    <property type="match status" value="1"/>
</dbReference>
<comment type="catalytic activity">
    <reaction evidence="6">
        <text>a 2'-deoxycytidine in DNA + S-adenosyl-L-methionine = a 5-methyl-2'-deoxycytidine in DNA + S-adenosyl-L-homocysteine + H(+)</text>
        <dbReference type="Rhea" id="RHEA:13681"/>
        <dbReference type="Rhea" id="RHEA-COMP:11369"/>
        <dbReference type="Rhea" id="RHEA-COMP:11370"/>
        <dbReference type="ChEBI" id="CHEBI:15378"/>
        <dbReference type="ChEBI" id="CHEBI:57856"/>
        <dbReference type="ChEBI" id="CHEBI:59789"/>
        <dbReference type="ChEBI" id="CHEBI:85452"/>
        <dbReference type="ChEBI" id="CHEBI:85454"/>
        <dbReference type="EC" id="2.1.1.37"/>
    </reaction>
</comment>
<evidence type="ECO:0000256" key="1">
    <source>
        <dbReference type="ARBA" id="ARBA00011975"/>
    </source>
</evidence>
<feature type="active site" evidence="7">
    <location>
        <position position="78"/>
    </location>
</feature>
<dbReference type="RefSeq" id="WP_111400282.1">
    <property type="nucleotide sequence ID" value="NZ_QKYU01000034.1"/>
</dbReference>
<keyword evidence="4 7" id="KW-0949">S-adenosyl-L-methionine</keyword>
<dbReference type="GO" id="GO:0032259">
    <property type="term" value="P:methylation"/>
    <property type="evidence" value="ECO:0007669"/>
    <property type="project" value="UniProtKB-KW"/>
</dbReference>